<dbReference type="AlphaFoldDB" id="A0A835YGX0"/>
<proteinExistence type="predicted"/>
<evidence type="ECO:0000313" key="2">
    <source>
        <dbReference type="Proteomes" id="UP000664859"/>
    </source>
</evidence>
<comment type="caution">
    <text evidence="1">The sequence shown here is derived from an EMBL/GenBank/DDBJ whole genome shotgun (WGS) entry which is preliminary data.</text>
</comment>
<dbReference type="Proteomes" id="UP000664859">
    <property type="component" value="Unassembled WGS sequence"/>
</dbReference>
<accession>A0A835YGX0</accession>
<organism evidence="1 2">
    <name type="scientific">Tribonema minus</name>
    <dbReference type="NCBI Taxonomy" id="303371"/>
    <lineage>
        <taxon>Eukaryota</taxon>
        <taxon>Sar</taxon>
        <taxon>Stramenopiles</taxon>
        <taxon>Ochrophyta</taxon>
        <taxon>PX clade</taxon>
        <taxon>Xanthophyceae</taxon>
        <taxon>Tribonematales</taxon>
        <taxon>Tribonemataceae</taxon>
        <taxon>Tribonema</taxon>
    </lineage>
</organism>
<evidence type="ECO:0000313" key="1">
    <source>
        <dbReference type="EMBL" id="KAG5174975.1"/>
    </source>
</evidence>
<dbReference type="EMBL" id="JAFCMP010000556">
    <property type="protein sequence ID" value="KAG5174975.1"/>
    <property type="molecule type" value="Genomic_DNA"/>
</dbReference>
<protein>
    <submittedName>
        <fullName evidence="1">Uncharacterized protein</fullName>
    </submittedName>
</protein>
<reference evidence="1" key="1">
    <citation type="submission" date="2021-02" db="EMBL/GenBank/DDBJ databases">
        <title>First Annotated Genome of the Yellow-green Alga Tribonema minus.</title>
        <authorList>
            <person name="Mahan K.M."/>
        </authorList>
    </citation>
    <scope>NUCLEOTIDE SEQUENCE</scope>
    <source>
        <strain evidence="1">UTEX B ZZ1240</strain>
    </source>
</reference>
<name>A0A835YGX0_9STRA</name>
<gene>
    <name evidence="1" type="ORF">JKP88DRAFT_351704</name>
</gene>
<sequence>MLIDLDPAVDLPSATDSVPAAAAAAEPVTAAGAPTPSAPTSSDLCAAVLGLPLAAICADDGAACGCSVSESGGDHQAATLASGSDSHSGASRPGGSSRYCVLLSGGLRSFAASSFSLRAFILDVNAPIDVFVYGSYDAGVPQDEENLELLRGVATAFVLEPFRFIPTRMIWQWSAIRNALEMATAYADARGRPYDAIVRARPDTVYLTPLHLDTLLSRDREVELHRPYFRAHAWKSNAELNASADIPRPVLSTAPAFFPSFFVATPEVMQLMIAHDFYQRFWRVRNDHLNSMLELKPLGLHADYWFAPGDGFESLLSEWLVWNQVPIAEIPHVGPSAFVWGTLRPQCIGDYCDGTWMSCGQWTDVECVIEHGLREGEPDNRRYNMTEIVRGVPEARQYCAAWQEGEYPPVNRVR</sequence>
<keyword evidence="2" id="KW-1185">Reference proteome</keyword>